<protein>
    <submittedName>
        <fullName evidence="1">Uncharacterized protein</fullName>
    </submittedName>
</protein>
<organism evidence="1">
    <name type="scientific">Arcobacter sp. AZ-2023</name>
    <dbReference type="NCBI Taxonomy" id="3074453"/>
    <lineage>
        <taxon>Bacteria</taxon>
        <taxon>Pseudomonadati</taxon>
        <taxon>Campylobacterota</taxon>
        <taxon>Epsilonproteobacteria</taxon>
        <taxon>Campylobacterales</taxon>
        <taxon>Arcobacteraceae</taxon>
        <taxon>Arcobacter</taxon>
    </lineage>
</organism>
<dbReference type="EMBL" id="CP134854">
    <property type="protein sequence ID" value="WNL29601.1"/>
    <property type="molecule type" value="Genomic_DNA"/>
</dbReference>
<evidence type="ECO:0000313" key="1">
    <source>
        <dbReference type="EMBL" id="WNL29601.1"/>
    </source>
</evidence>
<dbReference type="AlphaFoldDB" id="A0AA96DJD7"/>
<sequence>MNSKSLQMQVFHVAISSRDDLTNDEIDKLFQIGNKDILINLAINHNLTESNKNEIIKKGTYLARKKLIHNHNLTDEQKELLLDMMKKHKNLYQDLINFLN</sequence>
<name>A0AA96DJD7_9BACT</name>
<gene>
    <name evidence="1" type="ORF">RMQ68_09570</name>
</gene>
<reference evidence="1" key="1">
    <citation type="submission" date="2023-09" db="EMBL/GenBank/DDBJ databases">
        <title>Arcobacter tbilisiensis sp. nov. isolated from chicken meat in Tbilisi, Georgia.</title>
        <authorList>
            <person name="Matthias R."/>
            <person name="Zautner A.E."/>
        </authorList>
    </citation>
    <scope>NUCLEOTIDE SEQUENCE</scope>
    <source>
        <strain evidence="1">LEO 52</strain>
    </source>
</reference>
<accession>A0AA96DJD7</accession>
<proteinExistence type="predicted"/>